<dbReference type="EMBL" id="CAJVAX010000019">
    <property type="protein sequence ID" value="CAG7651474.1"/>
    <property type="molecule type" value="Genomic_DNA"/>
</dbReference>
<evidence type="ECO:0000313" key="3">
    <source>
        <dbReference type="Proteomes" id="UP001153328"/>
    </source>
</evidence>
<feature type="region of interest" description="Disordered" evidence="1">
    <location>
        <begin position="28"/>
        <end position="50"/>
    </location>
</feature>
<feature type="region of interest" description="Disordered" evidence="1">
    <location>
        <begin position="125"/>
        <end position="164"/>
    </location>
</feature>
<evidence type="ECO:0000313" key="2">
    <source>
        <dbReference type="EMBL" id="CAG7651474.1"/>
    </source>
</evidence>
<dbReference type="Proteomes" id="UP001153328">
    <property type="component" value="Unassembled WGS sequence"/>
</dbReference>
<gene>
    <name evidence="2" type="ORF">SBRY_50624</name>
</gene>
<feature type="compositionally biased region" description="Basic and acidic residues" evidence="1">
    <location>
        <begin position="155"/>
        <end position="164"/>
    </location>
</feature>
<dbReference type="AlphaFoldDB" id="A0A9W4H4N4"/>
<evidence type="ECO:0000256" key="1">
    <source>
        <dbReference type="SAM" id="MobiDB-lite"/>
    </source>
</evidence>
<name>A0A9W4H4N4_9ACTN</name>
<accession>A0A9W4H4N4</accession>
<feature type="compositionally biased region" description="Low complexity" evidence="1">
    <location>
        <begin position="131"/>
        <end position="143"/>
    </location>
</feature>
<feature type="compositionally biased region" description="Basic and acidic residues" evidence="1">
    <location>
        <begin position="70"/>
        <end position="79"/>
    </location>
</feature>
<proteinExistence type="predicted"/>
<organism evidence="2 3">
    <name type="scientific">Actinacidiphila bryophytorum</name>
    <dbReference type="NCBI Taxonomy" id="1436133"/>
    <lineage>
        <taxon>Bacteria</taxon>
        <taxon>Bacillati</taxon>
        <taxon>Actinomycetota</taxon>
        <taxon>Actinomycetes</taxon>
        <taxon>Kitasatosporales</taxon>
        <taxon>Streptomycetaceae</taxon>
        <taxon>Actinacidiphila</taxon>
    </lineage>
</organism>
<sequence>MASGAASKPWDWWSDVTCGKSRPRPVTFSTRTEQVSRPHQQIAARVTAGSWKDKRTRCRAACGAATPERASPRMGERSHSVGKVQVCAVGQWGHRPGRRLEMRLTHPSLPPQGVCGTSLFRRRPRAPAVHAGTSASGADASTGVPRARGGTGGLTDDRVNRFVS</sequence>
<feature type="compositionally biased region" description="Polar residues" evidence="1">
    <location>
        <begin position="28"/>
        <end position="39"/>
    </location>
</feature>
<keyword evidence="3" id="KW-1185">Reference proteome</keyword>
<comment type="caution">
    <text evidence="2">The sequence shown here is derived from an EMBL/GenBank/DDBJ whole genome shotgun (WGS) entry which is preliminary data.</text>
</comment>
<feature type="region of interest" description="Disordered" evidence="1">
    <location>
        <begin position="63"/>
        <end position="82"/>
    </location>
</feature>
<reference evidence="2" key="1">
    <citation type="submission" date="2021-06" db="EMBL/GenBank/DDBJ databases">
        <authorList>
            <person name="Arsene-Ploetze F."/>
        </authorList>
    </citation>
    <scope>NUCLEOTIDE SEQUENCE</scope>
    <source>
        <strain evidence="2">SBRY1</strain>
    </source>
</reference>
<protein>
    <submittedName>
        <fullName evidence="2">Uncharacterized protein</fullName>
    </submittedName>
</protein>